<dbReference type="InterPro" id="IPR050171">
    <property type="entry name" value="MFS_Transporters"/>
</dbReference>
<evidence type="ECO:0000256" key="1">
    <source>
        <dbReference type="ARBA" id="ARBA00004651"/>
    </source>
</evidence>
<dbReference type="InterPro" id="IPR011701">
    <property type="entry name" value="MFS"/>
</dbReference>
<sequence>MSKISKQDIWIILAGYLAAINVGKLAPIIPILQNELDISFAQAGLSLSLIQGAGMLFALCIGAFSERIGLKLCLIVGLIILGISSIAGYFINTVFSLYLFRFGEGIGYLCITICAPAILKRISTSQSLNFKLGLWSSYMGGGVGFAILTIPLLLDYMTWQELWVILGCVSFFIAAMIQWCVTLKEEISISQQNSSFLNILKITLTHPPVLCLAIIFSCYAGQWTTLVGLLPSMYVNDGLSLKTAGMLVSVVVLANLVGTFSGGSLLQRGISPSRLLNFSLISVLVANIIAFSTTKWLSFEFKYISAILSSLLGGLIPTTIFAITIQYAPRLNAIAASVGLVIQVSACAQLLIVPLSAFVVTKTQDWSSLAIISSCLCLLGLMMVYFLFQNYSSKYNKMNTSL</sequence>
<feature type="transmembrane region" description="Helical" evidence="7">
    <location>
        <begin position="244"/>
        <end position="266"/>
    </location>
</feature>
<dbReference type="Proteomes" id="UP000064939">
    <property type="component" value="Chromosome"/>
</dbReference>
<evidence type="ECO:0000256" key="2">
    <source>
        <dbReference type="ARBA" id="ARBA00022448"/>
    </source>
</evidence>
<feature type="transmembrane region" description="Helical" evidence="7">
    <location>
        <begin position="337"/>
        <end position="360"/>
    </location>
</feature>
<dbReference type="RefSeq" id="WP_054582098.1">
    <property type="nucleotide sequence ID" value="NZ_CP012808.1"/>
</dbReference>
<keyword evidence="2" id="KW-0813">Transport</keyword>
<dbReference type="PROSITE" id="PS50850">
    <property type="entry name" value="MFS"/>
    <property type="match status" value="1"/>
</dbReference>
<evidence type="ECO:0000256" key="3">
    <source>
        <dbReference type="ARBA" id="ARBA00022475"/>
    </source>
</evidence>
<dbReference type="InterPro" id="IPR020846">
    <property type="entry name" value="MFS_dom"/>
</dbReference>
<evidence type="ECO:0000259" key="8">
    <source>
        <dbReference type="PROSITE" id="PS50850"/>
    </source>
</evidence>
<gene>
    <name evidence="9" type="ORF">AOY20_12090</name>
</gene>
<protein>
    <submittedName>
        <fullName evidence="9">MFS transporter</fullName>
    </submittedName>
</protein>
<keyword evidence="6 7" id="KW-0472">Membrane</keyword>
<feature type="transmembrane region" description="Helical" evidence="7">
    <location>
        <begin position="44"/>
        <end position="65"/>
    </location>
</feature>
<keyword evidence="4 7" id="KW-0812">Transmembrane</keyword>
<evidence type="ECO:0000256" key="7">
    <source>
        <dbReference type="SAM" id="Phobius"/>
    </source>
</evidence>
<dbReference type="KEGG" id="aei:AOY20_12090"/>
<feature type="transmembrane region" description="Helical" evidence="7">
    <location>
        <begin position="72"/>
        <end position="91"/>
    </location>
</feature>
<accession>A0A0N9VFC4</accession>
<proteinExistence type="predicted"/>
<dbReference type="GO" id="GO:0005886">
    <property type="term" value="C:plasma membrane"/>
    <property type="evidence" value="ECO:0007669"/>
    <property type="project" value="UniProtKB-SubCell"/>
</dbReference>
<dbReference type="AlphaFoldDB" id="A0A0N9VFC4"/>
<dbReference type="GO" id="GO:0022857">
    <property type="term" value="F:transmembrane transporter activity"/>
    <property type="evidence" value="ECO:0007669"/>
    <property type="project" value="InterPro"/>
</dbReference>
<feature type="transmembrane region" description="Helical" evidence="7">
    <location>
        <begin position="278"/>
        <end position="297"/>
    </location>
</feature>
<dbReference type="SUPFAM" id="SSF103473">
    <property type="entry name" value="MFS general substrate transporter"/>
    <property type="match status" value="1"/>
</dbReference>
<organism evidence="9 10">
    <name type="scientific">Acinetobacter equi</name>
    <dbReference type="NCBI Taxonomy" id="1324350"/>
    <lineage>
        <taxon>Bacteria</taxon>
        <taxon>Pseudomonadati</taxon>
        <taxon>Pseudomonadota</taxon>
        <taxon>Gammaproteobacteria</taxon>
        <taxon>Moraxellales</taxon>
        <taxon>Moraxellaceae</taxon>
        <taxon>Acinetobacter</taxon>
    </lineage>
</organism>
<keyword evidence="5 7" id="KW-1133">Transmembrane helix</keyword>
<feature type="transmembrane region" description="Helical" evidence="7">
    <location>
        <begin position="303"/>
        <end position="325"/>
    </location>
</feature>
<reference evidence="9 10" key="1">
    <citation type="journal article" date="2015" name="Int. J. Syst. Evol. Microbiol.">
        <title>Acinetobacter equi sp. nov. isolated from horse faeces.</title>
        <authorList>
            <person name="Poppel M.T."/>
            <person name="Skiebe E."/>
            <person name="Laue M."/>
            <person name="Bergmann H."/>
            <person name="Ebersberger I."/>
            <person name="Garn T."/>
            <person name="Fruth A."/>
            <person name="Baumgardt S."/>
            <person name="Busse H.J."/>
            <person name="Wilharm G."/>
        </authorList>
    </citation>
    <scope>NUCLEOTIDE SEQUENCE [LARGE SCALE GENOMIC DNA]</scope>
    <source>
        <strain evidence="9 10">114</strain>
    </source>
</reference>
<dbReference type="Gene3D" id="1.20.1250.20">
    <property type="entry name" value="MFS general substrate transporter like domains"/>
    <property type="match status" value="1"/>
</dbReference>
<dbReference type="PANTHER" id="PTHR23517">
    <property type="entry name" value="RESISTANCE PROTEIN MDTM, PUTATIVE-RELATED-RELATED"/>
    <property type="match status" value="1"/>
</dbReference>
<evidence type="ECO:0000256" key="4">
    <source>
        <dbReference type="ARBA" id="ARBA00022692"/>
    </source>
</evidence>
<evidence type="ECO:0000313" key="9">
    <source>
        <dbReference type="EMBL" id="ALH96215.1"/>
    </source>
</evidence>
<dbReference type="EMBL" id="CP012808">
    <property type="protein sequence ID" value="ALH96215.1"/>
    <property type="molecule type" value="Genomic_DNA"/>
</dbReference>
<dbReference type="InterPro" id="IPR036259">
    <property type="entry name" value="MFS_trans_sf"/>
</dbReference>
<feature type="domain" description="Major facilitator superfamily (MFS) profile" evidence="8">
    <location>
        <begin position="7"/>
        <end position="392"/>
    </location>
</feature>
<keyword evidence="3" id="KW-1003">Cell membrane</keyword>
<dbReference type="OrthoDB" id="6368326at2"/>
<feature type="transmembrane region" description="Helical" evidence="7">
    <location>
        <begin position="132"/>
        <end position="150"/>
    </location>
</feature>
<comment type="subcellular location">
    <subcellularLocation>
        <location evidence="1">Cell membrane</location>
        <topology evidence="1">Multi-pass membrane protein</topology>
    </subcellularLocation>
</comment>
<evidence type="ECO:0000313" key="10">
    <source>
        <dbReference type="Proteomes" id="UP000064939"/>
    </source>
</evidence>
<dbReference type="CDD" id="cd06174">
    <property type="entry name" value="MFS"/>
    <property type="match status" value="1"/>
</dbReference>
<evidence type="ECO:0000256" key="5">
    <source>
        <dbReference type="ARBA" id="ARBA00022989"/>
    </source>
</evidence>
<dbReference type="PANTHER" id="PTHR23517:SF3">
    <property type="entry name" value="INTEGRAL MEMBRANE TRANSPORT PROTEIN"/>
    <property type="match status" value="1"/>
</dbReference>
<name>A0A0N9VFC4_9GAMM</name>
<feature type="transmembrane region" description="Helical" evidence="7">
    <location>
        <begin position="366"/>
        <end position="388"/>
    </location>
</feature>
<dbReference type="Pfam" id="PF07690">
    <property type="entry name" value="MFS_1"/>
    <property type="match status" value="1"/>
</dbReference>
<feature type="transmembrane region" description="Helical" evidence="7">
    <location>
        <begin position="162"/>
        <end position="183"/>
    </location>
</feature>
<evidence type="ECO:0000256" key="6">
    <source>
        <dbReference type="ARBA" id="ARBA00023136"/>
    </source>
</evidence>
<keyword evidence="10" id="KW-1185">Reference proteome</keyword>
<feature type="transmembrane region" description="Helical" evidence="7">
    <location>
        <begin position="204"/>
        <end position="224"/>
    </location>
</feature>
<feature type="transmembrane region" description="Helical" evidence="7">
    <location>
        <begin position="97"/>
        <end position="120"/>
    </location>
</feature>
<feature type="transmembrane region" description="Helical" evidence="7">
    <location>
        <begin position="9"/>
        <end position="32"/>
    </location>
</feature>